<organism evidence="8 9">
    <name type="scientific">Bacterioplanoides pacificum</name>
    <dbReference type="NCBI Taxonomy" id="1171596"/>
    <lineage>
        <taxon>Bacteria</taxon>
        <taxon>Pseudomonadati</taxon>
        <taxon>Pseudomonadota</taxon>
        <taxon>Gammaproteobacteria</taxon>
        <taxon>Oceanospirillales</taxon>
        <taxon>Oceanospirillaceae</taxon>
        <taxon>Bacterioplanoides</taxon>
    </lineage>
</organism>
<keyword evidence="9" id="KW-1185">Reference proteome</keyword>
<evidence type="ECO:0000256" key="2">
    <source>
        <dbReference type="ARBA" id="ARBA00007977"/>
    </source>
</evidence>
<keyword evidence="3" id="KW-1003">Cell membrane</keyword>
<evidence type="ECO:0000313" key="9">
    <source>
        <dbReference type="Proteomes" id="UP001595722"/>
    </source>
</evidence>
<feature type="transmembrane region" description="Helical" evidence="7">
    <location>
        <begin position="110"/>
        <end position="132"/>
    </location>
</feature>
<evidence type="ECO:0000256" key="6">
    <source>
        <dbReference type="ARBA" id="ARBA00023136"/>
    </source>
</evidence>
<feature type="transmembrane region" description="Helical" evidence="7">
    <location>
        <begin position="52"/>
        <end position="70"/>
    </location>
</feature>
<dbReference type="Pfam" id="PF03601">
    <property type="entry name" value="Cons_hypoth698"/>
    <property type="match status" value="1"/>
</dbReference>
<dbReference type="EMBL" id="JBHRYB010000005">
    <property type="protein sequence ID" value="MFC3680015.1"/>
    <property type="molecule type" value="Genomic_DNA"/>
</dbReference>
<feature type="transmembrane region" description="Helical" evidence="7">
    <location>
        <begin position="23"/>
        <end position="40"/>
    </location>
</feature>
<evidence type="ECO:0000256" key="5">
    <source>
        <dbReference type="ARBA" id="ARBA00022989"/>
    </source>
</evidence>
<gene>
    <name evidence="8" type="ORF">ACFOMG_07815</name>
</gene>
<sequence length="325" mass="34706">MTVATLLMIAALSEWLANTLNLQVYGLSSLPLALLLAMMTPERFASHRLRRWQPWLLKGGIMLFGVRWVNPHSWSVLLELLLAGLLVLMVTLLAGLVIGRLLGINRPQTALLSIGFAVCGGSAIAAATPVAHHHPHFRAAFAPQAISLIALFGLANLMLYPLLVDYLGSDRTAVVAGLSTPELAQAMIASTGLTAEAGQLVLISKLGRVFLLGLALAVIGRHLYGGHTAAANGGNSLALTLRRYSFLWGFALLAVAHVQHWLSDNQAELLAGAGHILMLLAVTLLGLHIRLADVMRLRPAVVLLATLLWLVNLVAALIFSLPLSL</sequence>
<dbReference type="PANTHER" id="PTHR30106">
    <property type="entry name" value="INNER MEMBRANE PROTEIN YEIH-RELATED"/>
    <property type="match status" value="1"/>
</dbReference>
<comment type="similarity">
    <text evidence="2">Belongs to the UPF0324 family.</text>
</comment>
<comment type="caution">
    <text evidence="8">The sequence shown here is derived from an EMBL/GenBank/DDBJ whole genome shotgun (WGS) entry which is preliminary data.</text>
</comment>
<comment type="subcellular location">
    <subcellularLocation>
        <location evidence="1">Cell membrane</location>
        <topology evidence="1">Multi-pass membrane protein</topology>
    </subcellularLocation>
</comment>
<accession>A0ABV7VR53</accession>
<proteinExistence type="inferred from homology"/>
<feature type="transmembrane region" description="Helical" evidence="7">
    <location>
        <begin position="301"/>
        <end position="323"/>
    </location>
</feature>
<feature type="transmembrane region" description="Helical" evidence="7">
    <location>
        <begin position="76"/>
        <end position="98"/>
    </location>
</feature>
<feature type="transmembrane region" description="Helical" evidence="7">
    <location>
        <begin position="144"/>
        <end position="163"/>
    </location>
</feature>
<keyword evidence="6 7" id="KW-0472">Membrane</keyword>
<keyword evidence="5 7" id="KW-1133">Transmembrane helix</keyword>
<evidence type="ECO:0000256" key="3">
    <source>
        <dbReference type="ARBA" id="ARBA00022475"/>
    </source>
</evidence>
<feature type="transmembrane region" description="Helical" evidence="7">
    <location>
        <begin position="244"/>
        <end position="263"/>
    </location>
</feature>
<protein>
    <submittedName>
        <fullName evidence="8">Sulfate exporter family transporter</fullName>
    </submittedName>
</protein>
<evidence type="ECO:0000256" key="4">
    <source>
        <dbReference type="ARBA" id="ARBA00022692"/>
    </source>
</evidence>
<dbReference type="RefSeq" id="WP_376865844.1">
    <property type="nucleotide sequence ID" value="NZ_JBHRYB010000005.1"/>
</dbReference>
<dbReference type="InterPro" id="IPR018383">
    <property type="entry name" value="UPF0324_pro"/>
</dbReference>
<evidence type="ECO:0000256" key="7">
    <source>
        <dbReference type="SAM" id="Phobius"/>
    </source>
</evidence>
<evidence type="ECO:0000313" key="8">
    <source>
        <dbReference type="EMBL" id="MFC3680015.1"/>
    </source>
</evidence>
<evidence type="ECO:0000256" key="1">
    <source>
        <dbReference type="ARBA" id="ARBA00004651"/>
    </source>
</evidence>
<feature type="transmembrane region" description="Helical" evidence="7">
    <location>
        <begin position="269"/>
        <end position="289"/>
    </location>
</feature>
<dbReference type="Proteomes" id="UP001595722">
    <property type="component" value="Unassembled WGS sequence"/>
</dbReference>
<dbReference type="PANTHER" id="PTHR30106:SF2">
    <property type="entry name" value="UPF0324 INNER MEMBRANE PROTEIN YEIH"/>
    <property type="match status" value="1"/>
</dbReference>
<reference evidence="9" key="1">
    <citation type="journal article" date="2019" name="Int. J. Syst. Evol. Microbiol.">
        <title>The Global Catalogue of Microorganisms (GCM) 10K type strain sequencing project: providing services to taxonomists for standard genome sequencing and annotation.</title>
        <authorList>
            <consortium name="The Broad Institute Genomics Platform"/>
            <consortium name="The Broad Institute Genome Sequencing Center for Infectious Disease"/>
            <person name="Wu L."/>
            <person name="Ma J."/>
        </authorList>
    </citation>
    <scope>NUCLEOTIDE SEQUENCE [LARGE SCALE GENOMIC DNA]</scope>
    <source>
        <strain evidence="9">KCTC 42424</strain>
    </source>
</reference>
<name>A0ABV7VR53_9GAMM</name>
<keyword evidence="4 7" id="KW-0812">Transmembrane</keyword>